<name>A0A835Z594_9STRA</name>
<gene>
    <name evidence="2" type="ORF">JKP88DRAFT_277720</name>
</gene>
<protein>
    <submittedName>
        <fullName evidence="2">Uncharacterized protein</fullName>
    </submittedName>
</protein>
<feature type="region of interest" description="Disordered" evidence="1">
    <location>
        <begin position="325"/>
        <end position="344"/>
    </location>
</feature>
<comment type="caution">
    <text evidence="2">The sequence shown here is derived from an EMBL/GenBank/DDBJ whole genome shotgun (WGS) entry which is preliminary data.</text>
</comment>
<dbReference type="EMBL" id="JAFCMP010000212">
    <property type="protein sequence ID" value="KAG5183424.1"/>
    <property type="molecule type" value="Genomic_DNA"/>
</dbReference>
<evidence type="ECO:0000313" key="3">
    <source>
        <dbReference type="Proteomes" id="UP000664859"/>
    </source>
</evidence>
<evidence type="ECO:0000256" key="1">
    <source>
        <dbReference type="SAM" id="MobiDB-lite"/>
    </source>
</evidence>
<reference evidence="2" key="1">
    <citation type="submission" date="2021-02" db="EMBL/GenBank/DDBJ databases">
        <title>First Annotated Genome of the Yellow-green Alga Tribonema minus.</title>
        <authorList>
            <person name="Mahan K.M."/>
        </authorList>
    </citation>
    <scope>NUCLEOTIDE SEQUENCE</scope>
    <source>
        <strain evidence="2">UTEX B ZZ1240</strain>
    </source>
</reference>
<evidence type="ECO:0000313" key="2">
    <source>
        <dbReference type="EMBL" id="KAG5183424.1"/>
    </source>
</evidence>
<dbReference type="Proteomes" id="UP000664859">
    <property type="component" value="Unassembled WGS sequence"/>
</dbReference>
<proteinExistence type="predicted"/>
<keyword evidence="3" id="KW-1185">Reference proteome</keyword>
<dbReference type="AlphaFoldDB" id="A0A835Z594"/>
<feature type="compositionally biased region" description="Polar residues" evidence="1">
    <location>
        <begin position="332"/>
        <end position="344"/>
    </location>
</feature>
<sequence length="344" mass="37955">MAAPDATTMAAAQKEKQYTLVYVHAALTEGGAGPDILREQLQHIKASGLWDSMHHLFLGVLGDVSLVPQEFLKDGKLSLIFDTPELDFFEFPTLHTLQTHAKRIFPESNMLYIHTKGVNRRPLAREWRELLMFCLVDNWQTCLADVFGAGFETCGCQLQGGPDGFPVHYSGNFWWTKASVAAEAPDIWSYRGTQDRMECEFWLLGRVQDYELSKSKHYCLWHSHRNMYDVATAKNEYESQDFLPDAWARAAAVKHSGMPEWQRVRRCTLHSDVTAVLVRVRAGAGGPHAPARLSAAAAAAAATSALNSSACHLSAQLKRIGAAAAGTPGRLSGSSTQALMHTPD</sequence>
<accession>A0A835Z594</accession>
<organism evidence="2 3">
    <name type="scientific">Tribonema minus</name>
    <dbReference type="NCBI Taxonomy" id="303371"/>
    <lineage>
        <taxon>Eukaryota</taxon>
        <taxon>Sar</taxon>
        <taxon>Stramenopiles</taxon>
        <taxon>Ochrophyta</taxon>
        <taxon>PX clade</taxon>
        <taxon>Xanthophyceae</taxon>
        <taxon>Tribonematales</taxon>
        <taxon>Tribonemataceae</taxon>
        <taxon>Tribonema</taxon>
    </lineage>
</organism>